<feature type="signal peptide" evidence="1">
    <location>
        <begin position="1"/>
        <end position="23"/>
    </location>
</feature>
<dbReference type="InterPro" id="IPR042307">
    <property type="entry name" value="Reeler_sf"/>
</dbReference>
<proteinExistence type="predicted"/>
<dbReference type="EMBL" id="JAOYFB010000002">
    <property type="protein sequence ID" value="KAK4009016.1"/>
    <property type="molecule type" value="Genomic_DNA"/>
</dbReference>
<evidence type="ECO:0000256" key="1">
    <source>
        <dbReference type="SAM" id="SignalP"/>
    </source>
</evidence>
<evidence type="ECO:0000313" key="4">
    <source>
        <dbReference type="Proteomes" id="UP001234178"/>
    </source>
</evidence>
<dbReference type="Proteomes" id="UP001234178">
    <property type="component" value="Unassembled WGS sequence"/>
</dbReference>
<keyword evidence="1" id="KW-0732">Signal</keyword>
<dbReference type="InterPro" id="IPR051237">
    <property type="entry name" value="Ferric-chelate_Red/DefProt"/>
</dbReference>
<feature type="domain" description="Reelin" evidence="2">
    <location>
        <begin position="23"/>
        <end position="192"/>
    </location>
</feature>
<feature type="chain" id="PRO_5046970503" description="Reelin domain-containing protein" evidence="1">
    <location>
        <begin position="24"/>
        <end position="216"/>
    </location>
</feature>
<accession>A0ABQ9Z7Z5</accession>
<comment type="caution">
    <text evidence="3">The sequence shown here is derived from an EMBL/GenBank/DDBJ whole genome shotgun (WGS) entry which is preliminary data.</text>
</comment>
<organism evidence="3 4">
    <name type="scientific">Daphnia magna</name>
    <dbReference type="NCBI Taxonomy" id="35525"/>
    <lineage>
        <taxon>Eukaryota</taxon>
        <taxon>Metazoa</taxon>
        <taxon>Ecdysozoa</taxon>
        <taxon>Arthropoda</taxon>
        <taxon>Crustacea</taxon>
        <taxon>Branchiopoda</taxon>
        <taxon>Diplostraca</taxon>
        <taxon>Cladocera</taxon>
        <taxon>Anomopoda</taxon>
        <taxon>Daphniidae</taxon>
        <taxon>Daphnia</taxon>
    </lineage>
</organism>
<name>A0ABQ9Z7Z5_9CRUS</name>
<dbReference type="CDD" id="cd08544">
    <property type="entry name" value="Reeler"/>
    <property type="match status" value="1"/>
</dbReference>
<dbReference type="InterPro" id="IPR002861">
    <property type="entry name" value="Reeler_dom"/>
</dbReference>
<protein>
    <recommendedName>
        <fullName evidence="2">Reelin domain-containing protein</fullName>
    </recommendedName>
</protein>
<sequence>MLCNKNMYTCAVVLAFLLASVSIDRIDGAPDGAPLGACATMTPGHGVDPQLINSSPFKTEIPSGEYAIMDNTLNLELRSKNDVTTYKGFLVMAFDKNDATNTPIGTFKLPSDGKVIDCSGIVGSAATHKFNNEKKLTTVQWTPPKNFMGTAIFRTTYVHNVTTFWVKTESIAVTYVMELPTSSTQAPVATTPSSASQLSKTWISLITFSLMAYLMR</sequence>
<reference evidence="3 4" key="1">
    <citation type="journal article" date="2023" name="Nucleic Acids Res.">
        <title>The hologenome of Daphnia magna reveals possible DNA methylation and microbiome-mediated evolution of the host genome.</title>
        <authorList>
            <person name="Chaturvedi A."/>
            <person name="Li X."/>
            <person name="Dhandapani V."/>
            <person name="Marshall H."/>
            <person name="Kissane S."/>
            <person name="Cuenca-Cambronero M."/>
            <person name="Asole G."/>
            <person name="Calvet F."/>
            <person name="Ruiz-Romero M."/>
            <person name="Marangio P."/>
            <person name="Guigo R."/>
            <person name="Rago D."/>
            <person name="Mirbahai L."/>
            <person name="Eastwood N."/>
            <person name="Colbourne J.K."/>
            <person name="Zhou J."/>
            <person name="Mallon E."/>
            <person name="Orsini L."/>
        </authorList>
    </citation>
    <scope>NUCLEOTIDE SEQUENCE [LARGE SCALE GENOMIC DNA]</scope>
    <source>
        <strain evidence="3">LRV0_1</strain>
    </source>
</reference>
<keyword evidence="4" id="KW-1185">Reference proteome</keyword>
<dbReference type="PROSITE" id="PS51019">
    <property type="entry name" value="REELIN"/>
    <property type="match status" value="1"/>
</dbReference>
<dbReference type="PANTHER" id="PTHR45828:SF36">
    <property type="entry name" value="REELIN DOMAIN-CONTAINING PROTEIN"/>
    <property type="match status" value="1"/>
</dbReference>
<gene>
    <name evidence="3" type="ORF">OUZ56_014159</name>
</gene>
<dbReference type="Gene3D" id="2.60.40.4060">
    <property type="entry name" value="Reeler domain"/>
    <property type="match status" value="1"/>
</dbReference>
<dbReference type="PANTHER" id="PTHR45828">
    <property type="entry name" value="CYTOCHROME B561/FERRIC REDUCTASE TRANSMEMBRANE"/>
    <property type="match status" value="1"/>
</dbReference>
<evidence type="ECO:0000313" key="3">
    <source>
        <dbReference type="EMBL" id="KAK4009016.1"/>
    </source>
</evidence>
<dbReference type="Pfam" id="PF02014">
    <property type="entry name" value="Reeler"/>
    <property type="match status" value="1"/>
</dbReference>
<evidence type="ECO:0000259" key="2">
    <source>
        <dbReference type="PROSITE" id="PS51019"/>
    </source>
</evidence>